<gene>
    <name evidence="1" type="ORF">CCAE0312_LOCUS3339</name>
</gene>
<dbReference type="EMBL" id="HBGH01006315">
    <property type="protein sequence ID" value="CAD9231283.1"/>
    <property type="molecule type" value="Transcribed_RNA"/>
</dbReference>
<accession>A0A7S1XDU2</accession>
<evidence type="ECO:0000313" key="1">
    <source>
        <dbReference type="EMBL" id="CAD9231283.1"/>
    </source>
</evidence>
<dbReference type="AlphaFoldDB" id="A0A7S1XDU2"/>
<reference evidence="1" key="1">
    <citation type="submission" date="2021-01" db="EMBL/GenBank/DDBJ databases">
        <authorList>
            <person name="Corre E."/>
            <person name="Pelletier E."/>
            <person name="Niang G."/>
            <person name="Scheremetjew M."/>
            <person name="Finn R."/>
            <person name="Kale V."/>
            <person name="Holt S."/>
            <person name="Cochrane G."/>
            <person name="Meng A."/>
            <person name="Brown T."/>
            <person name="Cohen L."/>
        </authorList>
    </citation>
    <scope>NUCLEOTIDE SEQUENCE</scope>
    <source>
        <strain evidence="1">SAG 36.94</strain>
    </source>
</reference>
<sequence length="428" mass="47203">MAQIKLWIAIVILLYPAFLLFVDGACVRVTRATLSSIQPFSRICNLSSAKSLNFRGVNMTGVHFTTLKSSALISFDETCILDGVVINKLLVNQDNPKKGLSYVRFQLDTPLKDARIQLIQVGGRVLVNKRIIRSNIKVFVAEGDINFTLPVTYSTFGSLKNEPAYNNFRIRFLDLVVHSNFSTVMGGKGVAFTGAVVNSRIDNIVAGAIDAGVQIDKTRKSTFSRIEADYMFITGASKCAFGELQASQFVVVKSVARSTFSKVWGKGYYTAGSYSPGSVFLSSISHSSFNNIEAGTDSSVYDHNDYEIDFYGPISDSSFNYLLGYPKFREDAPLLRSNFTLINSSQVAWLNQMTDTNFETVFARGNIYILSNLSANVRSTFGDLITAWSIAFYRPLPRQLTCSSISADKGCGVIIDRQLVTKPCPICI</sequence>
<organism evidence="1">
    <name type="scientific">Compsopogon caeruleus</name>
    <dbReference type="NCBI Taxonomy" id="31354"/>
    <lineage>
        <taxon>Eukaryota</taxon>
        <taxon>Rhodophyta</taxon>
        <taxon>Compsopogonophyceae</taxon>
        <taxon>Compsopogonales</taxon>
        <taxon>Compsopogonaceae</taxon>
        <taxon>Compsopogon</taxon>
    </lineage>
</organism>
<proteinExistence type="predicted"/>
<name>A0A7S1XDU2_9RHOD</name>
<protein>
    <submittedName>
        <fullName evidence="1">Uncharacterized protein</fullName>
    </submittedName>
</protein>